<name>A0A8G1UM11_9ACTN</name>
<dbReference type="OrthoDB" id="9805852at2"/>
<dbReference type="EMBL" id="RJVJ01000001">
    <property type="protein sequence ID" value="ROR46526.1"/>
    <property type="molecule type" value="Genomic_DNA"/>
</dbReference>
<dbReference type="Pfam" id="PF01266">
    <property type="entry name" value="DAO"/>
    <property type="match status" value="1"/>
</dbReference>
<dbReference type="Gene3D" id="3.30.9.10">
    <property type="entry name" value="D-Amino Acid Oxidase, subunit A, domain 2"/>
    <property type="match status" value="1"/>
</dbReference>
<gene>
    <name evidence="2" type="ORF">EDD39_4801</name>
</gene>
<dbReference type="AlphaFoldDB" id="A0A8G1UM11"/>
<feature type="domain" description="FAD dependent oxidoreductase" evidence="1">
    <location>
        <begin position="38"/>
        <end position="399"/>
    </location>
</feature>
<dbReference type="PANTHER" id="PTHR13847">
    <property type="entry name" value="SARCOSINE DEHYDROGENASE-RELATED"/>
    <property type="match status" value="1"/>
</dbReference>
<sequence>MILGTAPGLADAREAVFWTDRPGRPGPFPALTGRAEADLVVVGGGFTGLWAAIMAKEEYPGTDVLLLEASTIGFGGSGRNGGFISDSLTHGLSHGASRWPSELKTLVRLGRENLTEIVETLDRHEADVGLRLTGKTTVAVAPHQVGELRALERLHLEHGDDAVWLDAEEMRADVDSPTYLGGLRVRSTGGLVDPGLLVDALTRIAERLGVRLHERTPVTGMARAGAGLRVATGNGSVIAGQVLLATNAYPAPLRRLRHLVLPVWDYALMTEPLSPPQLASLGWRERQGLTDAGNQFHYYRLTSDDRILWGGYDAIYHRGGTVDDHEARRPASYALLARHFFETFPQLEGLGFSHRWGGAIDSTSRFTATFGTAFGGRVGYAVGYTGLGVAASRFGARVALDLLARRATESTALKMVRRSPAPFPPEPLRWPIVELTRRALVRADRREGRRGPWLRLLDAFGVGFNS</sequence>
<evidence type="ECO:0000313" key="2">
    <source>
        <dbReference type="EMBL" id="ROR46526.1"/>
    </source>
</evidence>
<dbReference type="InterPro" id="IPR036188">
    <property type="entry name" value="FAD/NAD-bd_sf"/>
</dbReference>
<dbReference type="RefSeq" id="WP_123559182.1">
    <property type="nucleotide sequence ID" value="NZ_RJVJ01000001.1"/>
</dbReference>
<dbReference type="Proteomes" id="UP000267408">
    <property type="component" value="Unassembled WGS sequence"/>
</dbReference>
<proteinExistence type="predicted"/>
<comment type="caution">
    <text evidence="2">The sequence shown here is derived from an EMBL/GenBank/DDBJ whole genome shotgun (WGS) entry which is preliminary data.</text>
</comment>
<evidence type="ECO:0000259" key="1">
    <source>
        <dbReference type="Pfam" id="PF01266"/>
    </source>
</evidence>
<dbReference type="Gene3D" id="3.50.50.60">
    <property type="entry name" value="FAD/NAD(P)-binding domain"/>
    <property type="match status" value="1"/>
</dbReference>
<dbReference type="SUPFAM" id="SSF51905">
    <property type="entry name" value="FAD/NAD(P)-binding domain"/>
    <property type="match status" value="1"/>
</dbReference>
<dbReference type="PANTHER" id="PTHR13847:SF281">
    <property type="entry name" value="FAD DEPENDENT OXIDOREDUCTASE DOMAIN-CONTAINING PROTEIN"/>
    <property type="match status" value="1"/>
</dbReference>
<protein>
    <submittedName>
        <fullName evidence="2">Glycine/D-amino acid oxidase-like deaminating enzyme</fullName>
    </submittedName>
</protein>
<dbReference type="InterPro" id="IPR006076">
    <property type="entry name" value="FAD-dep_OxRdtase"/>
</dbReference>
<dbReference type="GO" id="GO:0005737">
    <property type="term" value="C:cytoplasm"/>
    <property type="evidence" value="ECO:0007669"/>
    <property type="project" value="TreeGrafter"/>
</dbReference>
<reference evidence="2 3" key="1">
    <citation type="submission" date="2018-11" db="EMBL/GenBank/DDBJ databases">
        <title>Sequencing the genomes of 1000 actinobacteria strains.</title>
        <authorList>
            <person name="Klenk H.-P."/>
        </authorList>
    </citation>
    <scope>NUCLEOTIDE SEQUENCE [LARGE SCALE GENOMIC DNA]</scope>
    <source>
        <strain evidence="2 3">DSM 44780</strain>
    </source>
</reference>
<accession>A0A8G1UM11</accession>
<evidence type="ECO:0000313" key="3">
    <source>
        <dbReference type="Proteomes" id="UP000267408"/>
    </source>
</evidence>
<organism evidence="2 3">
    <name type="scientific">Kitasatospora cineracea</name>
    <dbReference type="NCBI Taxonomy" id="88074"/>
    <lineage>
        <taxon>Bacteria</taxon>
        <taxon>Bacillati</taxon>
        <taxon>Actinomycetota</taxon>
        <taxon>Actinomycetes</taxon>
        <taxon>Kitasatosporales</taxon>
        <taxon>Streptomycetaceae</taxon>
        <taxon>Kitasatospora</taxon>
    </lineage>
</organism>